<evidence type="ECO:0000256" key="5">
    <source>
        <dbReference type="SAM" id="Phobius"/>
    </source>
</evidence>
<evidence type="ECO:0000256" key="1">
    <source>
        <dbReference type="ARBA" id="ARBA00004141"/>
    </source>
</evidence>
<evidence type="ECO:0000313" key="6">
    <source>
        <dbReference type="EMBL" id="KAJ5180202.1"/>
    </source>
</evidence>
<dbReference type="InterPro" id="IPR045863">
    <property type="entry name" value="CorA_TM1_TM2"/>
</dbReference>
<keyword evidence="3 5" id="KW-1133">Transmembrane helix</keyword>
<dbReference type="Gene3D" id="1.20.58.340">
    <property type="entry name" value="Magnesium transport protein CorA, transmembrane region"/>
    <property type="match status" value="1"/>
</dbReference>
<evidence type="ECO:0000256" key="4">
    <source>
        <dbReference type="ARBA" id="ARBA00023136"/>
    </source>
</evidence>
<evidence type="ECO:0000256" key="3">
    <source>
        <dbReference type="ARBA" id="ARBA00022989"/>
    </source>
</evidence>
<comment type="subcellular location">
    <subcellularLocation>
        <location evidence="1">Membrane</location>
        <topology evidence="1">Multi-pass membrane protein</topology>
    </subcellularLocation>
</comment>
<feature type="transmembrane region" description="Helical" evidence="5">
    <location>
        <begin position="287"/>
        <end position="308"/>
    </location>
</feature>
<dbReference type="OrthoDB" id="5207033at2759"/>
<dbReference type="EMBL" id="JAPQKO010000002">
    <property type="protein sequence ID" value="KAJ5180202.1"/>
    <property type="molecule type" value="Genomic_DNA"/>
</dbReference>
<evidence type="ECO:0000313" key="7">
    <source>
        <dbReference type="Proteomes" id="UP001146351"/>
    </source>
</evidence>
<accession>A0A9W9LXD1</accession>
<feature type="transmembrane region" description="Helical" evidence="5">
    <location>
        <begin position="251"/>
        <end position="275"/>
    </location>
</feature>
<evidence type="ECO:0000256" key="2">
    <source>
        <dbReference type="ARBA" id="ARBA00022692"/>
    </source>
</evidence>
<gene>
    <name evidence="6" type="ORF">N7492_003412</name>
</gene>
<protein>
    <recommendedName>
        <fullName evidence="8">Mg2+ transporter protein, CorA-like/Zinc transport protein ZntB</fullName>
    </recommendedName>
</protein>
<proteinExistence type="predicted"/>
<dbReference type="GO" id="GO:0016020">
    <property type="term" value="C:membrane"/>
    <property type="evidence" value="ECO:0007669"/>
    <property type="project" value="UniProtKB-SubCell"/>
</dbReference>
<name>A0A9W9LXD1_9EURO</name>
<reference evidence="6" key="1">
    <citation type="submission" date="2022-11" db="EMBL/GenBank/DDBJ databases">
        <authorList>
            <person name="Petersen C."/>
        </authorList>
    </citation>
    <scope>NUCLEOTIDE SEQUENCE</scope>
    <source>
        <strain evidence="6">IBT 21917</strain>
    </source>
</reference>
<keyword evidence="2 5" id="KW-0812">Transmembrane</keyword>
<reference evidence="6" key="2">
    <citation type="journal article" date="2023" name="IMA Fungus">
        <title>Comparative genomic study of the Penicillium genus elucidates a diverse pangenome and 15 lateral gene transfer events.</title>
        <authorList>
            <person name="Petersen C."/>
            <person name="Sorensen T."/>
            <person name="Nielsen M.R."/>
            <person name="Sondergaard T.E."/>
            <person name="Sorensen J.L."/>
            <person name="Fitzpatrick D.A."/>
            <person name="Frisvad J.C."/>
            <person name="Nielsen K.L."/>
        </authorList>
    </citation>
    <scope>NUCLEOTIDE SEQUENCE</scope>
    <source>
        <strain evidence="6">IBT 21917</strain>
    </source>
</reference>
<dbReference type="Proteomes" id="UP001146351">
    <property type="component" value="Unassembled WGS sequence"/>
</dbReference>
<dbReference type="AlphaFoldDB" id="A0A9W9LXD1"/>
<evidence type="ECO:0008006" key="8">
    <source>
        <dbReference type="Google" id="ProtNLM"/>
    </source>
</evidence>
<keyword evidence="7" id="KW-1185">Reference proteome</keyword>
<sequence>MPDICWSDLLQNPNGYFGCETTHHEDSRTGFNTWAYFEAKHLEKTDTKGLRYNWTSLTLFTRFFNSTEQTVILLLNPTEKVPLSVFTPQCTRLDDPFWVYSCALEEITRWEERAVWDIRDYVRDLEKSTLPSGQKAQPDFRILHDIARHAIHVTESLEVTVRNVEHILAQHEFYTGNYSKLNAQLFHHEIARRLAFFQSYFGSIQQRSVSNEKRLQNEIQLAFNTVAQHDARLSVDISQATRADSATMRTIAFVTLTFLPPTFICAIFSMSFFTYDTDSGWAVSNKLWIYWVFAVPTTAATALLWTYWNKIFPGDGAQSMKETPLALSGYQ</sequence>
<dbReference type="SUPFAM" id="SSF144083">
    <property type="entry name" value="Magnesium transport protein CorA, transmembrane region"/>
    <property type="match status" value="1"/>
</dbReference>
<comment type="caution">
    <text evidence="6">The sequence shown here is derived from an EMBL/GenBank/DDBJ whole genome shotgun (WGS) entry which is preliminary data.</text>
</comment>
<keyword evidence="4 5" id="KW-0472">Membrane</keyword>
<organism evidence="6 7">
    <name type="scientific">Penicillium capsulatum</name>
    <dbReference type="NCBI Taxonomy" id="69766"/>
    <lineage>
        <taxon>Eukaryota</taxon>
        <taxon>Fungi</taxon>
        <taxon>Dikarya</taxon>
        <taxon>Ascomycota</taxon>
        <taxon>Pezizomycotina</taxon>
        <taxon>Eurotiomycetes</taxon>
        <taxon>Eurotiomycetidae</taxon>
        <taxon>Eurotiales</taxon>
        <taxon>Aspergillaceae</taxon>
        <taxon>Penicillium</taxon>
    </lineage>
</organism>